<dbReference type="AlphaFoldDB" id="A0A9W6DI73"/>
<dbReference type="Pfam" id="PF22453">
    <property type="entry name" value="TubZ-like_C"/>
    <property type="match status" value="1"/>
</dbReference>
<dbReference type="SUPFAM" id="SSF52490">
    <property type="entry name" value="Tubulin nucleotide-binding domain-like"/>
    <property type="match status" value="1"/>
</dbReference>
<dbReference type="EMBL" id="BRLB01000031">
    <property type="protein sequence ID" value="GKX32327.1"/>
    <property type="molecule type" value="Genomic_DNA"/>
</dbReference>
<name>A0A9W6DI73_9FIRM</name>
<accession>A0A9W6DI73</accession>
<feature type="domain" description="Tubulin-like protein TubZ-like C-terminal" evidence="2">
    <location>
        <begin position="244"/>
        <end position="385"/>
    </location>
</feature>
<feature type="coiled-coil region" evidence="1">
    <location>
        <begin position="384"/>
        <end position="411"/>
    </location>
</feature>
<dbReference type="Gene3D" id="3.40.50.1440">
    <property type="entry name" value="Tubulin/FtsZ, GTPase domain"/>
    <property type="match status" value="1"/>
</dbReference>
<dbReference type="Proteomes" id="UP001144256">
    <property type="component" value="Unassembled WGS sequence"/>
</dbReference>
<organism evidence="3 4">
    <name type="scientific">Vallitalea longa</name>
    <dbReference type="NCBI Taxonomy" id="2936439"/>
    <lineage>
        <taxon>Bacteria</taxon>
        <taxon>Bacillati</taxon>
        <taxon>Bacillota</taxon>
        <taxon>Clostridia</taxon>
        <taxon>Lachnospirales</taxon>
        <taxon>Vallitaleaceae</taxon>
        <taxon>Vallitalea</taxon>
    </lineage>
</organism>
<keyword evidence="1" id="KW-0175">Coiled coil</keyword>
<evidence type="ECO:0000256" key="1">
    <source>
        <dbReference type="SAM" id="Coils"/>
    </source>
</evidence>
<gene>
    <name evidence="3" type="ORF">SH1V18_48070</name>
</gene>
<reference evidence="3" key="1">
    <citation type="submission" date="2022-06" db="EMBL/GenBank/DDBJ databases">
        <title>Vallitalea longa sp. nov., an anaerobic bacterium isolated from marine sediment.</title>
        <authorList>
            <person name="Hirano S."/>
            <person name="Terahara T."/>
            <person name="Mori K."/>
            <person name="Hamada M."/>
            <person name="Matsumoto R."/>
            <person name="Kobayashi T."/>
        </authorList>
    </citation>
    <scope>NUCLEOTIDE SEQUENCE</scope>
    <source>
        <strain evidence="3">SH18-1</strain>
    </source>
</reference>
<comment type="caution">
    <text evidence="3">The sequence shown here is derived from an EMBL/GenBank/DDBJ whole genome shotgun (WGS) entry which is preliminary data.</text>
</comment>
<evidence type="ECO:0000259" key="2">
    <source>
        <dbReference type="Pfam" id="PF22453"/>
    </source>
</evidence>
<evidence type="ECO:0000313" key="3">
    <source>
        <dbReference type="EMBL" id="GKX32327.1"/>
    </source>
</evidence>
<dbReference type="InterPro" id="IPR054719">
    <property type="entry name" value="TubZ-like_C"/>
</dbReference>
<evidence type="ECO:0000313" key="4">
    <source>
        <dbReference type="Proteomes" id="UP001144256"/>
    </source>
</evidence>
<protein>
    <recommendedName>
        <fullName evidence="2">Tubulin-like protein TubZ-like C-terminal domain-containing protein</fullName>
    </recommendedName>
</protein>
<dbReference type="RefSeq" id="WP_281819815.1">
    <property type="nucleotide sequence ID" value="NZ_BRLB01000031.1"/>
</dbReference>
<dbReference type="InterPro" id="IPR036525">
    <property type="entry name" value="Tubulin/FtsZ_GTPase_sf"/>
</dbReference>
<sequence length="453" mass="51475">MKINVKNLGCQNFEGFMGRKEVKLDKLNMSFVAGGQGGGKITSEPVRLGYYGYFYNTCKEDNMNIKSILESLDSVNYKILQLDKYDGASKDREIGKEAIKENVNLLKEKLITDKKIIDSDFTWIVVALGGGTGNGSLNSVSQIVSGMMRKNKRYLGKPTVGIIAAVPEGFAKQKIWLNTAKALQEIKELQKSGLIGACLLIDNEKLMNDYLKKSEDTKDWTTYGNTTVARLLAELDGLISLPGKETFDKSELLDIYSTPGFFSIGKMRISDIEKYKEKYKEKYNELIKDSFVENNLFCDGYDYKTAVHGGMAVLRPSNSKIFTTKDTLRLKMEMSKFLDSPMVEVTHFGIYDNDEYGTYKHSEKKDEALIYTLVSLKDLPSHINKMTKKALEREKAKQEQMKKENTDLEDMLSGIVEPKREKKIELSIEDIFNTKDDRVQKESKKEENAFDQL</sequence>
<proteinExistence type="predicted"/>
<keyword evidence="4" id="KW-1185">Reference proteome</keyword>